<dbReference type="Pfam" id="PF26557">
    <property type="entry name" value="Cullin_AB"/>
    <property type="match status" value="1"/>
</dbReference>
<comment type="caution">
    <text evidence="7">The sequence shown here is derived from an EMBL/GenBank/DDBJ whole genome shotgun (WGS) entry which is preliminary data.</text>
</comment>
<organism evidence="7 8">
    <name type="scientific">Rubus argutus</name>
    <name type="common">Southern blackberry</name>
    <dbReference type="NCBI Taxonomy" id="59490"/>
    <lineage>
        <taxon>Eukaryota</taxon>
        <taxon>Viridiplantae</taxon>
        <taxon>Streptophyta</taxon>
        <taxon>Embryophyta</taxon>
        <taxon>Tracheophyta</taxon>
        <taxon>Spermatophyta</taxon>
        <taxon>Magnoliopsida</taxon>
        <taxon>eudicotyledons</taxon>
        <taxon>Gunneridae</taxon>
        <taxon>Pentapetalae</taxon>
        <taxon>rosids</taxon>
        <taxon>fabids</taxon>
        <taxon>Rosales</taxon>
        <taxon>Rosaceae</taxon>
        <taxon>Rosoideae</taxon>
        <taxon>Rosoideae incertae sedis</taxon>
        <taxon>Rubus</taxon>
    </lineage>
</organism>
<gene>
    <name evidence="7" type="ORF">M0R45_015253</name>
</gene>
<dbReference type="InterPro" id="IPR019559">
    <property type="entry name" value="Cullin_neddylation_domain"/>
</dbReference>
<dbReference type="Proteomes" id="UP001457282">
    <property type="component" value="Unassembled WGS sequence"/>
</dbReference>
<dbReference type="GO" id="GO:0006511">
    <property type="term" value="P:ubiquitin-dependent protein catabolic process"/>
    <property type="evidence" value="ECO:0007669"/>
    <property type="project" value="InterPro"/>
</dbReference>
<dbReference type="InterPro" id="IPR036388">
    <property type="entry name" value="WH-like_DNA-bd_sf"/>
</dbReference>
<dbReference type="InterPro" id="IPR036317">
    <property type="entry name" value="Cullin_homology_sf"/>
</dbReference>
<comment type="similarity">
    <text evidence="1 4 5">Belongs to the cullin family.</text>
</comment>
<dbReference type="InterPro" id="IPR016157">
    <property type="entry name" value="Cullin_CS"/>
</dbReference>
<dbReference type="SUPFAM" id="SSF46785">
    <property type="entry name" value="Winged helix' DNA-binding domain"/>
    <property type="match status" value="1"/>
</dbReference>
<dbReference type="InterPro" id="IPR001373">
    <property type="entry name" value="Cullin_N"/>
</dbReference>
<dbReference type="PANTHER" id="PTHR11932">
    <property type="entry name" value="CULLIN"/>
    <property type="match status" value="1"/>
</dbReference>
<proteinExistence type="inferred from homology"/>
<dbReference type="PROSITE" id="PS50069">
    <property type="entry name" value="CULLIN_2"/>
    <property type="match status" value="1"/>
</dbReference>
<dbReference type="Pfam" id="PF10557">
    <property type="entry name" value="Cullin_Nedd8"/>
    <property type="match status" value="1"/>
</dbReference>
<dbReference type="Pfam" id="PF00888">
    <property type="entry name" value="Cullin"/>
    <property type="match status" value="1"/>
</dbReference>
<name>A0AAW1XQ24_RUBAR</name>
<evidence type="ECO:0000256" key="5">
    <source>
        <dbReference type="RuleBase" id="RU003829"/>
    </source>
</evidence>
<dbReference type="AlphaFoldDB" id="A0AAW1XQ24"/>
<reference evidence="7 8" key="1">
    <citation type="journal article" date="2023" name="G3 (Bethesda)">
        <title>A chromosome-length genome assembly and annotation of blackberry (Rubus argutus, cv. 'Hillquist').</title>
        <authorList>
            <person name="Bruna T."/>
            <person name="Aryal R."/>
            <person name="Dudchenko O."/>
            <person name="Sargent D.J."/>
            <person name="Mead D."/>
            <person name="Buti M."/>
            <person name="Cavallini A."/>
            <person name="Hytonen T."/>
            <person name="Andres J."/>
            <person name="Pham M."/>
            <person name="Weisz D."/>
            <person name="Mascagni F."/>
            <person name="Usai G."/>
            <person name="Natali L."/>
            <person name="Bassil N."/>
            <person name="Fernandez G.E."/>
            <person name="Lomsadze A."/>
            <person name="Armour M."/>
            <person name="Olukolu B."/>
            <person name="Poorten T."/>
            <person name="Britton C."/>
            <person name="Davik J."/>
            <person name="Ashrafi H."/>
            <person name="Aiden E.L."/>
            <person name="Borodovsky M."/>
            <person name="Worthington M."/>
        </authorList>
    </citation>
    <scope>NUCLEOTIDE SEQUENCE [LARGE SCALE GENOMIC DNA]</scope>
    <source>
        <tissue evidence="7">Leaf</tissue>
    </source>
</reference>
<dbReference type="SUPFAM" id="SSF75632">
    <property type="entry name" value="Cullin homology domain"/>
    <property type="match status" value="1"/>
</dbReference>
<dbReference type="InterPro" id="IPR036390">
    <property type="entry name" value="WH_DNA-bd_sf"/>
</dbReference>
<dbReference type="FunFam" id="3.30.230.130:FF:000005">
    <property type="entry name" value="Cullin-1 like"/>
    <property type="match status" value="1"/>
</dbReference>
<dbReference type="EMBL" id="JBEDUW010000003">
    <property type="protein sequence ID" value="KAK9938523.1"/>
    <property type="molecule type" value="Genomic_DNA"/>
</dbReference>
<dbReference type="Gene3D" id="3.30.230.130">
    <property type="entry name" value="Cullin, Chain C, Domain 2"/>
    <property type="match status" value="1"/>
</dbReference>
<dbReference type="GO" id="GO:0031461">
    <property type="term" value="C:cullin-RING ubiquitin ligase complex"/>
    <property type="evidence" value="ECO:0007669"/>
    <property type="project" value="InterPro"/>
</dbReference>
<dbReference type="GO" id="GO:0031625">
    <property type="term" value="F:ubiquitin protein ligase binding"/>
    <property type="evidence" value="ECO:0007669"/>
    <property type="project" value="InterPro"/>
</dbReference>
<evidence type="ECO:0000313" key="7">
    <source>
        <dbReference type="EMBL" id="KAK9938523.1"/>
    </source>
</evidence>
<evidence type="ECO:0000256" key="4">
    <source>
        <dbReference type="PROSITE-ProRule" id="PRU00330"/>
    </source>
</evidence>
<keyword evidence="8" id="KW-1185">Reference proteome</keyword>
<keyword evidence="3" id="KW-0832">Ubl conjugation</keyword>
<dbReference type="InterPro" id="IPR016158">
    <property type="entry name" value="Cullin_homology"/>
</dbReference>
<dbReference type="InterPro" id="IPR016159">
    <property type="entry name" value="Cullin_repeat-like_dom_sf"/>
</dbReference>
<dbReference type="InterPro" id="IPR045093">
    <property type="entry name" value="Cullin"/>
</dbReference>
<dbReference type="Gene3D" id="1.20.1310.10">
    <property type="entry name" value="Cullin Repeats"/>
    <property type="match status" value="4"/>
</dbReference>
<dbReference type="FunFam" id="1.20.1310.10:FF:000001">
    <property type="entry name" value="Cullin 3"/>
    <property type="match status" value="1"/>
</dbReference>
<dbReference type="SUPFAM" id="SSF74788">
    <property type="entry name" value="Cullin repeat-like"/>
    <property type="match status" value="1"/>
</dbReference>
<keyword evidence="2" id="KW-1017">Isopeptide bond</keyword>
<sequence length="737" mass="85176">MGLGSPIDFDEGWDDIEWAIFKLVRILEGLPEPPFDAEDYMVIYSTIYNLCIQKAPHDHSEQLYEAYRESVVAYNAEIVLPSFTDKHGELLLLELVSRWRNHQVLMRWLWHFFIVLDQYYVYKAEVPGLKQVGLVGFREQVFQKVKDNARAAVMGLIHEERQGGLIDRALLKDVIDIFVGIGNGEMSVYEADFEEHMVRGSCEYYSRRALDWIVEASGPDYMFKAEECLRREKERVSHYLHSSSEQKLLEKVHYELVVVYAHQLLDKRDSGCSALLRDNKEEDLARMYRLYNRTPKSLELVVNAFKKHVIDEGKAFVQQAEDAASNQQASNAEHGVVLITKIIEMYDKYVGYVNDCFMKDSLFRKAMREAFEVFCNIPVSGSPSAELLAGFCDSILKKGGCQYSDEAIDETFEKVVKVLAYFNDKDVFVEFCRKKLARRLLFDRSANDDHEKSFLTKLKQNCGGQFTAKMEGMVTDLTLAKDTQTNFKNFLDSNTNIQPGIDLTVTILTTGYWPSYKSDDLNLPEEMVKCVEVFKGFFDTQKKLRKLSWIYSLGTCNVIAKFEPKTMELVVSTYQGALLLLFNYADKLSFSEISTQLNLTNEDLVRLLHSISCAKYKILIKEPNNKAISPNDNFMFNSKFTDKMKRIKIPLPPVDDGTKVIEEVDKDRRYAIDAAIVRIMKSRKVLGHQELVMQSVEQLQRMFKPDIKAIKKRIEDLITREYLERDKENPTMFKYLA</sequence>
<evidence type="ECO:0000256" key="2">
    <source>
        <dbReference type="ARBA" id="ARBA00022499"/>
    </source>
</evidence>
<evidence type="ECO:0000256" key="3">
    <source>
        <dbReference type="ARBA" id="ARBA00022843"/>
    </source>
</evidence>
<feature type="domain" description="Cullin family profile" evidence="6">
    <location>
        <begin position="383"/>
        <end position="612"/>
    </location>
</feature>
<protein>
    <recommendedName>
        <fullName evidence="6">Cullin family profile domain-containing protein</fullName>
    </recommendedName>
</protein>
<dbReference type="PROSITE" id="PS01256">
    <property type="entry name" value="CULLIN_1"/>
    <property type="match status" value="1"/>
</dbReference>
<dbReference type="SMART" id="SM00884">
    <property type="entry name" value="Cullin_Nedd8"/>
    <property type="match status" value="1"/>
</dbReference>
<dbReference type="SMART" id="SM00182">
    <property type="entry name" value="CULLIN"/>
    <property type="match status" value="1"/>
</dbReference>
<dbReference type="FunFam" id="1.20.1310.10:FF:000013">
    <property type="entry name" value="Cullin-1 like"/>
    <property type="match status" value="1"/>
</dbReference>
<evidence type="ECO:0000256" key="1">
    <source>
        <dbReference type="ARBA" id="ARBA00006019"/>
    </source>
</evidence>
<dbReference type="Gene3D" id="1.10.10.10">
    <property type="entry name" value="Winged helix-like DNA-binding domain superfamily/Winged helix DNA-binding domain"/>
    <property type="match status" value="1"/>
</dbReference>
<evidence type="ECO:0000313" key="8">
    <source>
        <dbReference type="Proteomes" id="UP001457282"/>
    </source>
</evidence>
<accession>A0AAW1XQ24</accession>
<dbReference type="InterPro" id="IPR059120">
    <property type="entry name" value="Cullin-like_AB"/>
</dbReference>
<dbReference type="FunFam" id="1.10.10.10:FF:000503">
    <property type="entry name" value="Cullin-1"/>
    <property type="match status" value="1"/>
</dbReference>
<evidence type="ECO:0000259" key="6">
    <source>
        <dbReference type="PROSITE" id="PS50069"/>
    </source>
</evidence>